<feature type="transmembrane region" description="Helical" evidence="1">
    <location>
        <begin position="22"/>
        <end position="45"/>
    </location>
</feature>
<sequence length="230" mass="25776">FQDSRAIWLWGDAIPVDSPQESLLLCIPPLLWTIVVISSSAIVFLSRSSVTPSFSSTLQHLATLPFVRALDITHAWKDLTTPRNSRLACLDRYRIIAMLWVFCNHLGSEGRIDILERLPTADAFKTAVHTDPILGALLGNSALGVEMFLVLSGTLIAKTLRNAAQGPVTHWTQYLLRRSTRLWFVMASFIFVAVGPMLRFLLPRFHATMITACGWNGLLYHLSFRGNQQE</sequence>
<dbReference type="InterPro" id="IPR052728">
    <property type="entry name" value="O2_lipid_transport_reg"/>
</dbReference>
<feature type="transmembrane region" description="Helical" evidence="1">
    <location>
        <begin position="182"/>
        <end position="202"/>
    </location>
</feature>
<reference evidence="2" key="1">
    <citation type="submission" date="2023-10" db="EMBL/GenBank/DDBJ databases">
        <title>Genome assembly of Pristionchus species.</title>
        <authorList>
            <person name="Yoshida K."/>
            <person name="Sommer R.J."/>
        </authorList>
    </citation>
    <scope>NUCLEOTIDE SEQUENCE</scope>
    <source>
        <strain evidence="2">RS0144</strain>
    </source>
</reference>
<evidence type="ECO:0000256" key="1">
    <source>
        <dbReference type="SAM" id="Phobius"/>
    </source>
</evidence>
<gene>
    <name evidence="2" type="ORF">PENTCL1PPCAC_28287</name>
</gene>
<keyword evidence="1" id="KW-0472">Membrane</keyword>
<keyword evidence="1" id="KW-1133">Transmembrane helix</keyword>
<evidence type="ECO:0008006" key="4">
    <source>
        <dbReference type="Google" id="ProtNLM"/>
    </source>
</evidence>
<protein>
    <recommendedName>
        <fullName evidence="4">Acyltransferase 3 domain-containing protein</fullName>
    </recommendedName>
</protein>
<feature type="non-terminal residue" evidence="2">
    <location>
        <position position="230"/>
    </location>
</feature>
<proteinExistence type="predicted"/>
<name>A0AAV5UIH4_9BILA</name>
<feature type="non-terminal residue" evidence="2">
    <location>
        <position position="1"/>
    </location>
</feature>
<organism evidence="2 3">
    <name type="scientific">Pristionchus entomophagus</name>
    <dbReference type="NCBI Taxonomy" id="358040"/>
    <lineage>
        <taxon>Eukaryota</taxon>
        <taxon>Metazoa</taxon>
        <taxon>Ecdysozoa</taxon>
        <taxon>Nematoda</taxon>
        <taxon>Chromadorea</taxon>
        <taxon>Rhabditida</taxon>
        <taxon>Rhabditina</taxon>
        <taxon>Diplogasteromorpha</taxon>
        <taxon>Diplogasteroidea</taxon>
        <taxon>Neodiplogasteridae</taxon>
        <taxon>Pristionchus</taxon>
    </lineage>
</organism>
<dbReference type="Proteomes" id="UP001432027">
    <property type="component" value="Unassembled WGS sequence"/>
</dbReference>
<comment type="caution">
    <text evidence="2">The sequence shown here is derived from an EMBL/GenBank/DDBJ whole genome shotgun (WGS) entry which is preliminary data.</text>
</comment>
<dbReference type="AlphaFoldDB" id="A0AAV5UIH4"/>
<keyword evidence="1" id="KW-0812">Transmembrane</keyword>
<accession>A0AAV5UIH4</accession>
<dbReference type="PANTHER" id="PTHR11161">
    <property type="entry name" value="O-ACYLTRANSFERASE"/>
    <property type="match status" value="1"/>
</dbReference>
<evidence type="ECO:0000313" key="2">
    <source>
        <dbReference type="EMBL" id="GMT06113.1"/>
    </source>
</evidence>
<dbReference type="EMBL" id="BTSX01000006">
    <property type="protein sequence ID" value="GMT06113.1"/>
    <property type="molecule type" value="Genomic_DNA"/>
</dbReference>
<keyword evidence="3" id="KW-1185">Reference proteome</keyword>
<dbReference type="PANTHER" id="PTHR11161:SF12">
    <property type="entry name" value="ACYLTRANSFERASE 3 DOMAIN-CONTAINING PROTEIN-RELATED"/>
    <property type="match status" value="1"/>
</dbReference>
<evidence type="ECO:0000313" key="3">
    <source>
        <dbReference type="Proteomes" id="UP001432027"/>
    </source>
</evidence>